<dbReference type="Proteomes" id="UP001279734">
    <property type="component" value="Unassembled WGS sequence"/>
</dbReference>
<evidence type="ECO:0008006" key="4">
    <source>
        <dbReference type="Google" id="ProtNLM"/>
    </source>
</evidence>
<evidence type="ECO:0000313" key="2">
    <source>
        <dbReference type="EMBL" id="GMG98963.1"/>
    </source>
</evidence>
<accession>A0AAD3P3F8</accession>
<keyword evidence="3" id="KW-1185">Reference proteome</keyword>
<proteinExistence type="predicted"/>
<name>A0AAD3P3F8_NEPGR</name>
<dbReference type="PANTHER" id="PTHR35099:SF2">
    <property type="entry name" value="OS02G0182700 PROTEIN"/>
    <property type="match status" value="1"/>
</dbReference>
<organism evidence="2 3">
    <name type="scientific">Nepenthes gracilis</name>
    <name type="common">Slender pitcher plant</name>
    <dbReference type="NCBI Taxonomy" id="150966"/>
    <lineage>
        <taxon>Eukaryota</taxon>
        <taxon>Viridiplantae</taxon>
        <taxon>Streptophyta</taxon>
        <taxon>Embryophyta</taxon>
        <taxon>Tracheophyta</taxon>
        <taxon>Spermatophyta</taxon>
        <taxon>Magnoliopsida</taxon>
        <taxon>eudicotyledons</taxon>
        <taxon>Gunneridae</taxon>
        <taxon>Pentapetalae</taxon>
        <taxon>Caryophyllales</taxon>
        <taxon>Nepenthaceae</taxon>
        <taxon>Nepenthes</taxon>
    </lineage>
</organism>
<gene>
    <name evidence="2" type="ORF">Nepgr_000803</name>
</gene>
<feature type="region of interest" description="Disordered" evidence="1">
    <location>
        <begin position="24"/>
        <end position="89"/>
    </location>
</feature>
<dbReference type="AlphaFoldDB" id="A0AAD3P3F8"/>
<reference evidence="2" key="1">
    <citation type="submission" date="2023-05" db="EMBL/GenBank/DDBJ databases">
        <title>Nepenthes gracilis genome sequencing.</title>
        <authorList>
            <person name="Fukushima K."/>
        </authorList>
    </citation>
    <scope>NUCLEOTIDE SEQUENCE</scope>
    <source>
        <strain evidence="2">SING2019-196</strain>
    </source>
</reference>
<evidence type="ECO:0000313" key="3">
    <source>
        <dbReference type="Proteomes" id="UP001279734"/>
    </source>
</evidence>
<sequence length="245" mass="27283">MKDEWFLAAMTDDSVVAELLLGLKQSDSDPSRPKRPPSPFQPLDWGLRQPRSKAMPSKRGLHPTRRSPTTPLSWSAGGGASHSDGYEESSGPYARFPTVRSKNVGTNNIVVAALRKRMKRKKTFAELKEEESSLLKERSFLKRELATLRVTLKEQRSVNETLKRMKIDFCVESETTKSGEMLNETDVSTLEAAPSNVPKHIACNDDQDSEADRSSTIEQHAIFALPDLNMIPEEELGPETLVGTS</sequence>
<dbReference type="EMBL" id="BSYO01000001">
    <property type="protein sequence ID" value="GMG98963.1"/>
    <property type="molecule type" value="Genomic_DNA"/>
</dbReference>
<comment type="caution">
    <text evidence="2">The sequence shown here is derived from an EMBL/GenBank/DDBJ whole genome shotgun (WGS) entry which is preliminary data.</text>
</comment>
<evidence type="ECO:0000256" key="1">
    <source>
        <dbReference type="SAM" id="MobiDB-lite"/>
    </source>
</evidence>
<dbReference type="PANTHER" id="PTHR35099">
    <property type="entry name" value="OS02G0182700 PROTEIN"/>
    <property type="match status" value="1"/>
</dbReference>
<dbReference type="CDD" id="cd14686">
    <property type="entry name" value="bZIP"/>
    <property type="match status" value="1"/>
</dbReference>
<protein>
    <recommendedName>
        <fullName evidence="4">BZIP domain-containing protein</fullName>
    </recommendedName>
</protein>